<feature type="compositionally biased region" description="Basic and acidic residues" evidence="1">
    <location>
        <begin position="44"/>
        <end position="54"/>
    </location>
</feature>
<feature type="compositionally biased region" description="Polar residues" evidence="1">
    <location>
        <begin position="26"/>
        <end position="43"/>
    </location>
</feature>
<protein>
    <submittedName>
        <fullName evidence="2">Uncharacterized protein</fullName>
    </submittedName>
</protein>
<evidence type="ECO:0000313" key="3">
    <source>
        <dbReference type="Proteomes" id="UP000187406"/>
    </source>
</evidence>
<evidence type="ECO:0000313" key="2">
    <source>
        <dbReference type="EMBL" id="GAV63267.1"/>
    </source>
</evidence>
<dbReference type="EMBL" id="BDDD01000302">
    <property type="protein sequence ID" value="GAV63267.1"/>
    <property type="molecule type" value="Genomic_DNA"/>
</dbReference>
<feature type="compositionally biased region" description="Polar residues" evidence="1">
    <location>
        <begin position="10"/>
        <end position="19"/>
    </location>
</feature>
<dbReference type="Proteomes" id="UP000187406">
    <property type="component" value="Unassembled WGS sequence"/>
</dbReference>
<keyword evidence="3" id="KW-1185">Reference proteome</keyword>
<organism evidence="2 3">
    <name type="scientific">Cephalotus follicularis</name>
    <name type="common">Albany pitcher plant</name>
    <dbReference type="NCBI Taxonomy" id="3775"/>
    <lineage>
        <taxon>Eukaryota</taxon>
        <taxon>Viridiplantae</taxon>
        <taxon>Streptophyta</taxon>
        <taxon>Embryophyta</taxon>
        <taxon>Tracheophyta</taxon>
        <taxon>Spermatophyta</taxon>
        <taxon>Magnoliopsida</taxon>
        <taxon>eudicotyledons</taxon>
        <taxon>Gunneridae</taxon>
        <taxon>Pentapetalae</taxon>
        <taxon>rosids</taxon>
        <taxon>fabids</taxon>
        <taxon>Oxalidales</taxon>
        <taxon>Cephalotaceae</taxon>
        <taxon>Cephalotus</taxon>
    </lineage>
</organism>
<dbReference type="PANTHER" id="PTHR38386:SF6">
    <property type="entry name" value="OS05G0426900 PROTEIN"/>
    <property type="match status" value="1"/>
</dbReference>
<proteinExistence type="predicted"/>
<feature type="region of interest" description="Disordered" evidence="1">
    <location>
        <begin position="1"/>
        <end position="57"/>
    </location>
</feature>
<sequence>MRGYSKMKSIGTSRSNSAHFTDFVSVPQTTKSHITSPNPTFKAQESEESNKIKNPETNNTNIIQYAFMEQEAEDGVNKGESFGVKLQRNSSISSPSTSSSSLQIAVKRAFSMRRSCSVSESYCRIHDQSVTLASPFDDQVDTLETTKSVKKKKKHTRGKILEACKRLFGM</sequence>
<reference evidence="3" key="1">
    <citation type="submission" date="2016-04" db="EMBL/GenBank/DDBJ databases">
        <title>Cephalotus genome sequencing.</title>
        <authorList>
            <person name="Fukushima K."/>
            <person name="Hasebe M."/>
            <person name="Fang X."/>
        </authorList>
    </citation>
    <scope>NUCLEOTIDE SEQUENCE [LARGE SCALE GENOMIC DNA]</scope>
    <source>
        <strain evidence="3">cv. St1</strain>
    </source>
</reference>
<evidence type="ECO:0000256" key="1">
    <source>
        <dbReference type="SAM" id="MobiDB-lite"/>
    </source>
</evidence>
<dbReference type="OrthoDB" id="1931397at2759"/>
<gene>
    <name evidence="2" type="ORF">CFOL_v3_06787</name>
</gene>
<dbReference type="InParanoid" id="A0A1Q3B5H9"/>
<dbReference type="PANTHER" id="PTHR38386">
    <property type="entry name" value="OS05G0426900 PROTEIN"/>
    <property type="match status" value="1"/>
</dbReference>
<comment type="caution">
    <text evidence="2">The sequence shown here is derived from an EMBL/GenBank/DDBJ whole genome shotgun (WGS) entry which is preliminary data.</text>
</comment>
<name>A0A1Q3B5H9_CEPFO</name>
<accession>A0A1Q3B5H9</accession>
<dbReference type="AlphaFoldDB" id="A0A1Q3B5H9"/>